<keyword evidence="1" id="KW-1133">Transmembrane helix</keyword>
<reference evidence="2" key="1">
    <citation type="submission" date="2023-05" db="EMBL/GenBank/DDBJ databases">
        <title>Nepenthes gracilis genome sequencing.</title>
        <authorList>
            <person name="Fukushima K."/>
        </authorList>
    </citation>
    <scope>NUCLEOTIDE SEQUENCE</scope>
    <source>
        <strain evidence="2">SING2019-196</strain>
    </source>
</reference>
<evidence type="ECO:0000313" key="2">
    <source>
        <dbReference type="EMBL" id="GMH29485.1"/>
    </source>
</evidence>
<proteinExistence type="predicted"/>
<gene>
    <name evidence="2" type="ORF">Nepgr_031328</name>
</gene>
<sequence>MCLEVFWSFSGIINPALLGFSTASTGLCCWMLLHFFGMVGCCCTFLVRLDAAAGVNRSYFGSLPVMLGLHFLSKMEVKQLVIKLGGTCFVLDELEF</sequence>
<organism evidence="2 3">
    <name type="scientific">Nepenthes gracilis</name>
    <name type="common">Slender pitcher plant</name>
    <dbReference type="NCBI Taxonomy" id="150966"/>
    <lineage>
        <taxon>Eukaryota</taxon>
        <taxon>Viridiplantae</taxon>
        <taxon>Streptophyta</taxon>
        <taxon>Embryophyta</taxon>
        <taxon>Tracheophyta</taxon>
        <taxon>Spermatophyta</taxon>
        <taxon>Magnoliopsida</taxon>
        <taxon>eudicotyledons</taxon>
        <taxon>Gunneridae</taxon>
        <taxon>Pentapetalae</taxon>
        <taxon>Caryophyllales</taxon>
        <taxon>Nepenthaceae</taxon>
        <taxon>Nepenthes</taxon>
    </lineage>
</organism>
<keyword evidence="1" id="KW-0812">Transmembrane</keyword>
<name>A0AAD3TH63_NEPGR</name>
<dbReference type="EMBL" id="BSYO01000036">
    <property type="protein sequence ID" value="GMH29485.1"/>
    <property type="molecule type" value="Genomic_DNA"/>
</dbReference>
<evidence type="ECO:0000313" key="3">
    <source>
        <dbReference type="Proteomes" id="UP001279734"/>
    </source>
</evidence>
<keyword evidence="3" id="KW-1185">Reference proteome</keyword>
<keyword evidence="1" id="KW-0472">Membrane</keyword>
<feature type="transmembrane region" description="Helical" evidence="1">
    <location>
        <begin position="20"/>
        <end position="47"/>
    </location>
</feature>
<dbReference type="Proteomes" id="UP001279734">
    <property type="component" value="Unassembled WGS sequence"/>
</dbReference>
<dbReference type="AlphaFoldDB" id="A0AAD3TH63"/>
<comment type="caution">
    <text evidence="2">The sequence shown here is derived from an EMBL/GenBank/DDBJ whole genome shotgun (WGS) entry which is preliminary data.</text>
</comment>
<evidence type="ECO:0000256" key="1">
    <source>
        <dbReference type="SAM" id="Phobius"/>
    </source>
</evidence>
<protein>
    <submittedName>
        <fullName evidence="2">Uncharacterized protein</fullName>
    </submittedName>
</protein>
<accession>A0AAD3TH63</accession>